<protein>
    <recommendedName>
        <fullName evidence="8">SH3b domain-containing protein</fullName>
    </recommendedName>
</protein>
<organism evidence="7">
    <name type="scientific">hydrothermal vent metagenome</name>
    <dbReference type="NCBI Taxonomy" id="652676"/>
    <lineage>
        <taxon>unclassified sequences</taxon>
        <taxon>metagenomes</taxon>
        <taxon>ecological metagenomes</taxon>
    </lineage>
</organism>
<evidence type="ECO:0000313" key="7">
    <source>
        <dbReference type="EMBL" id="CUS46893.1"/>
    </source>
</evidence>
<evidence type="ECO:0000256" key="6">
    <source>
        <dbReference type="SAM" id="Phobius"/>
    </source>
</evidence>
<sequence>MRKDRTGSIELDQFLLLRSQNVDSAERVGIAIEQVRWAAPFVGTEIWAMGAISRERRKFRVERTGDLGRIGQPRQLIGFQPAQAIAHNHPAPWLSGAICAAGMKRRPEKKERGTWLHLDTDAFGRVDHNLILPSVTPRPDDGRAIFRCVRRERPHHVDEILDPFGMNRPHVLIAMRRLSLAPWQGMKNGVWGESSMRILMIGVATVALVATGAPAFAGGGQARASKTQRTQEQMMTDVPRCTRKLGTVSVMDGDDPSGWTQFQLAAPQKLLKVLVQRSGCFNLVDRGSGLSAAQRERDIGGGLGLQRQSNVGQGQIKAADYVLVAEVQAANRNSSGSGIGAGIGGLLGGGLGGIVGGISSRKMEANTVLSLTNVRTTETISTTDGYAAKNSLSFGGGGGGFGGGIGGGVVGGGYDNTDIGRIVTLAFIQAYAKMVTELGLVTPGGASTAQAAPAKTYTAQAPVALRSTAAANGKVLRTLPAGAVIYPTGNKNGLWWEVADENDNVGWVLNTKLAPTGQPCGQSVTYKCE</sequence>
<dbReference type="GO" id="GO:0030288">
    <property type="term" value="C:outer membrane-bounded periplasmic space"/>
    <property type="evidence" value="ECO:0007669"/>
    <property type="project" value="InterPro"/>
</dbReference>
<reference evidence="7" key="1">
    <citation type="submission" date="2015-10" db="EMBL/GenBank/DDBJ databases">
        <authorList>
            <person name="Gilbert D.G."/>
        </authorList>
    </citation>
    <scope>NUCLEOTIDE SEQUENCE</scope>
</reference>
<dbReference type="AlphaFoldDB" id="A0A160TPJ9"/>
<evidence type="ECO:0000256" key="3">
    <source>
        <dbReference type="ARBA" id="ARBA00023136"/>
    </source>
</evidence>
<dbReference type="Pfam" id="PF03783">
    <property type="entry name" value="CsgG"/>
    <property type="match status" value="1"/>
</dbReference>
<proteinExistence type="predicted"/>
<keyword evidence="1" id="KW-1003">Cell membrane</keyword>
<dbReference type="PANTHER" id="PTHR41164:SF1">
    <property type="entry name" value="CURLI PRODUCTION ASSEMBLY_TRANSPORT COMPONENT CSGG"/>
    <property type="match status" value="1"/>
</dbReference>
<keyword evidence="5" id="KW-0449">Lipoprotein</keyword>
<keyword evidence="6" id="KW-0812">Transmembrane</keyword>
<name>A0A160TPJ9_9ZZZZ</name>
<evidence type="ECO:0000256" key="1">
    <source>
        <dbReference type="ARBA" id="ARBA00022475"/>
    </source>
</evidence>
<dbReference type="EMBL" id="CZQE01000409">
    <property type="protein sequence ID" value="CUS46893.1"/>
    <property type="molecule type" value="Genomic_DNA"/>
</dbReference>
<feature type="transmembrane region" description="Helical" evidence="6">
    <location>
        <begin position="196"/>
        <end position="217"/>
    </location>
</feature>
<keyword evidence="4" id="KW-0564">Palmitate</keyword>
<keyword evidence="6" id="KW-1133">Transmembrane helix</keyword>
<evidence type="ECO:0000256" key="2">
    <source>
        <dbReference type="ARBA" id="ARBA00022729"/>
    </source>
</evidence>
<gene>
    <name evidence="7" type="ORF">MGWOODY_Smn3606</name>
</gene>
<evidence type="ECO:0000256" key="5">
    <source>
        <dbReference type="ARBA" id="ARBA00023288"/>
    </source>
</evidence>
<dbReference type="InterPro" id="IPR005534">
    <property type="entry name" value="Curli_assmbl/transp-comp_CsgG"/>
</dbReference>
<dbReference type="PANTHER" id="PTHR41164">
    <property type="entry name" value="CURLI PRODUCTION ASSEMBLY/TRANSPORT COMPONENT CSGG"/>
    <property type="match status" value="1"/>
</dbReference>
<evidence type="ECO:0008006" key="8">
    <source>
        <dbReference type="Google" id="ProtNLM"/>
    </source>
</evidence>
<accession>A0A160TPJ9</accession>
<keyword evidence="2" id="KW-0732">Signal</keyword>
<keyword evidence="3 6" id="KW-0472">Membrane</keyword>
<dbReference type="Gene3D" id="2.30.30.40">
    <property type="entry name" value="SH3 Domains"/>
    <property type="match status" value="1"/>
</dbReference>
<evidence type="ECO:0000256" key="4">
    <source>
        <dbReference type="ARBA" id="ARBA00023139"/>
    </source>
</evidence>